<evidence type="ECO:0000256" key="1">
    <source>
        <dbReference type="SAM" id="SignalP"/>
    </source>
</evidence>
<gene>
    <name evidence="3" type="primary">g889</name>
    <name evidence="3" type="ORF">C2E20_0889</name>
</gene>
<proteinExistence type="predicted"/>
<feature type="signal peptide" evidence="1">
    <location>
        <begin position="1"/>
        <end position="19"/>
    </location>
</feature>
<dbReference type="InterPro" id="IPR000782">
    <property type="entry name" value="FAS1_domain"/>
</dbReference>
<organism evidence="3 4">
    <name type="scientific">Micractinium conductrix</name>
    <dbReference type="NCBI Taxonomy" id="554055"/>
    <lineage>
        <taxon>Eukaryota</taxon>
        <taxon>Viridiplantae</taxon>
        <taxon>Chlorophyta</taxon>
        <taxon>core chlorophytes</taxon>
        <taxon>Trebouxiophyceae</taxon>
        <taxon>Chlorellales</taxon>
        <taxon>Chlorellaceae</taxon>
        <taxon>Chlorella clade</taxon>
        <taxon>Micractinium</taxon>
    </lineage>
</organism>
<accession>A0A2P6VS60</accession>
<reference evidence="3 4" key="1">
    <citation type="journal article" date="2018" name="Plant J.">
        <title>Genome sequences of Chlorella sorokiniana UTEX 1602 and Micractinium conductrix SAG 241.80: implications to maltose excretion by a green alga.</title>
        <authorList>
            <person name="Arriola M.B."/>
            <person name="Velmurugan N."/>
            <person name="Zhang Y."/>
            <person name="Plunkett M.H."/>
            <person name="Hondzo H."/>
            <person name="Barney B.M."/>
        </authorList>
    </citation>
    <scope>NUCLEOTIDE SEQUENCE [LARGE SCALE GENOMIC DNA]</scope>
    <source>
        <strain evidence="3 4">SAG 241.80</strain>
    </source>
</reference>
<dbReference type="SMART" id="SM00554">
    <property type="entry name" value="FAS1"/>
    <property type="match status" value="1"/>
</dbReference>
<feature type="chain" id="PRO_5015110304" evidence="1">
    <location>
        <begin position="20"/>
        <end position="198"/>
    </location>
</feature>
<evidence type="ECO:0000313" key="3">
    <source>
        <dbReference type="EMBL" id="PSC76938.1"/>
    </source>
</evidence>
<name>A0A2P6VS60_9CHLO</name>
<protein>
    <submittedName>
        <fullName evidence="3">Fasciclin</fullName>
    </submittedName>
</protein>
<dbReference type="OrthoDB" id="513905at2759"/>
<dbReference type="AlphaFoldDB" id="A0A2P6VS60"/>
<dbReference type="EMBL" id="LHPF02000001">
    <property type="protein sequence ID" value="PSC76938.1"/>
    <property type="molecule type" value="Genomic_DNA"/>
</dbReference>
<dbReference type="Proteomes" id="UP000239649">
    <property type="component" value="Unassembled WGS sequence"/>
</dbReference>
<feature type="domain" description="FAS1" evidence="2">
    <location>
        <begin position="67"/>
        <end position="197"/>
    </location>
</feature>
<keyword evidence="4" id="KW-1185">Reference proteome</keyword>
<comment type="caution">
    <text evidence="3">The sequence shown here is derived from an EMBL/GenBank/DDBJ whole genome shotgun (WGS) entry which is preliminary data.</text>
</comment>
<evidence type="ECO:0000259" key="2">
    <source>
        <dbReference type="SMART" id="SM00554"/>
    </source>
</evidence>
<dbReference type="InterPro" id="IPR036378">
    <property type="entry name" value="FAS1_dom_sf"/>
</dbReference>
<sequence>MRNSHLLLALGVLAGVATAQPIQLEPQYYDTVFDWALQTNHTKQLSITEVVSPDIADRYDDPAWVGTVFAITDRVWDLMARMDGQGTFDRLLANAEANATYSAGLKKLLAYNIHPDEALTYLDLLRLVEGGQGSLSTLLDNERIGLKLSGVSGGTGVSTITLVPAGQEIGNVTVVFGPDVFAGNATVLAVDKVLLPAL</sequence>
<dbReference type="SUPFAM" id="SSF82153">
    <property type="entry name" value="FAS1 domain"/>
    <property type="match status" value="1"/>
</dbReference>
<keyword evidence="1" id="KW-0732">Signal</keyword>
<evidence type="ECO:0000313" key="4">
    <source>
        <dbReference type="Proteomes" id="UP000239649"/>
    </source>
</evidence>
<dbReference type="Gene3D" id="2.30.180.10">
    <property type="entry name" value="FAS1 domain"/>
    <property type="match status" value="1"/>
</dbReference>